<name>A0AC35F3N4_9BILA</name>
<evidence type="ECO:0000313" key="2">
    <source>
        <dbReference type="WBParaSite" id="PS1159_v2.g13475.t1"/>
    </source>
</evidence>
<dbReference type="Proteomes" id="UP000887580">
    <property type="component" value="Unplaced"/>
</dbReference>
<accession>A0AC35F3N4</accession>
<reference evidence="2" key="1">
    <citation type="submission" date="2022-11" db="UniProtKB">
        <authorList>
            <consortium name="WormBaseParasite"/>
        </authorList>
    </citation>
    <scope>IDENTIFICATION</scope>
</reference>
<evidence type="ECO:0000313" key="1">
    <source>
        <dbReference type="Proteomes" id="UP000887580"/>
    </source>
</evidence>
<proteinExistence type="predicted"/>
<sequence length="148" mass="17144">MSMNEISEVELSPQELFDHSKVLEKEIDRFRKNFEENQRYKEFDGLIKRNHRIYEAIDTNLLPALQTNNCDEFVQKMDKLTARINRLTEMKFRNDHFHGIDLCSLTASDIAKLAEAAVRSPPLPQQHIATIVECDSPRVSADDVIDLN</sequence>
<protein>
    <submittedName>
        <fullName evidence="2">Uncharacterized protein</fullName>
    </submittedName>
</protein>
<organism evidence="1 2">
    <name type="scientific">Panagrolaimus sp. PS1159</name>
    <dbReference type="NCBI Taxonomy" id="55785"/>
    <lineage>
        <taxon>Eukaryota</taxon>
        <taxon>Metazoa</taxon>
        <taxon>Ecdysozoa</taxon>
        <taxon>Nematoda</taxon>
        <taxon>Chromadorea</taxon>
        <taxon>Rhabditida</taxon>
        <taxon>Tylenchina</taxon>
        <taxon>Panagrolaimomorpha</taxon>
        <taxon>Panagrolaimoidea</taxon>
        <taxon>Panagrolaimidae</taxon>
        <taxon>Panagrolaimus</taxon>
    </lineage>
</organism>
<dbReference type="WBParaSite" id="PS1159_v2.g13475.t1">
    <property type="protein sequence ID" value="PS1159_v2.g13475.t1"/>
    <property type="gene ID" value="PS1159_v2.g13475"/>
</dbReference>